<dbReference type="InterPro" id="IPR002523">
    <property type="entry name" value="MgTranspt_CorA/ZnTranspt_ZntB"/>
</dbReference>
<dbReference type="Pfam" id="PF01544">
    <property type="entry name" value="CorA"/>
    <property type="match status" value="1"/>
</dbReference>
<keyword evidence="5 9" id="KW-0812">Transmembrane</keyword>
<evidence type="ECO:0000256" key="4">
    <source>
        <dbReference type="ARBA" id="ARBA00022475"/>
    </source>
</evidence>
<dbReference type="AlphaFoldDB" id="A0A2H0UGE6"/>
<evidence type="ECO:0000256" key="1">
    <source>
        <dbReference type="ARBA" id="ARBA00004651"/>
    </source>
</evidence>
<dbReference type="GO" id="GO:0050897">
    <property type="term" value="F:cobalt ion binding"/>
    <property type="evidence" value="ECO:0007669"/>
    <property type="project" value="TreeGrafter"/>
</dbReference>
<evidence type="ECO:0000256" key="6">
    <source>
        <dbReference type="ARBA" id="ARBA00022989"/>
    </source>
</evidence>
<evidence type="ECO:0000256" key="7">
    <source>
        <dbReference type="ARBA" id="ARBA00023136"/>
    </source>
</evidence>
<keyword evidence="6 9" id="KW-1133">Transmembrane helix</keyword>
<keyword evidence="4" id="KW-1003">Cell membrane</keyword>
<dbReference type="PANTHER" id="PTHR46494">
    <property type="entry name" value="CORA FAMILY METAL ION TRANSPORTER (EUROFUNG)"/>
    <property type="match status" value="1"/>
</dbReference>
<organism evidence="10 11">
    <name type="scientific">Candidatus Kaiserbacteria bacterium CG10_big_fil_rev_8_21_14_0_10_45_20</name>
    <dbReference type="NCBI Taxonomy" id="1974607"/>
    <lineage>
        <taxon>Bacteria</taxon>
        <taxon>Candidatus Kaiseribacteriota</taxon>
    </lineage>
</organism>
<reference evidence="11" key="1">
    <citation type="submission" date="2017-09" db="EMBL/GenBank/DDBJ databases">
        <title>Depth-based differentiation of microbial function through sediment-hosted aquifers and enrichment of novel symbionts in the deep terrestrial subsurface.</title>
        <authorList>
            <person name="Probst A.J."/>
            <person name="Ladd B."/>
            <person name="Jarett J.K."/>
            <person name="Geller-Mcgrath D.E."/>
            <person name="Sieber C.M.K."/>
            <person name="Emerson J.B."/>
            <person name="Anantharaman K."/>
            <person name="Thomas B.C."/>
            <person name="Malmstrom R."/>
            <person name="Stieglmeier M."/>
            <person name="Klingl A."/>
            <person name="Woyke T."/>
            <person name="Ryan C.M."/>
            <person name="Banfield J.F."/>
        </authorList>
    </citation>
    <scope>NUCLEOTIDE SEQUENCE [LARGE SCALE GENOMIC DNA]</scope>
</reference>
<dbReference type="GO" id="GO:0000287">
    <property type="term" value="F:magnesium ion binding"/>
    <property type="evidence" value="ECO:0007669"/>
    <property type="project" value="TreeGrafter"/>
</dbReference>
<keyword evidence="8" id="KW-0175">Coiled coil</keyword>
<dbReference type="Proteomes" id="UP000229315">
    <property type="component" value="Unassembled WGS sequence"/>
</dbReference>
<dbReference type="SUPFAM" id="SSF143865">
    <property type="entry name" value="CorA soluble domain-like"/>
    <property type="match status" value="1"/>
</dbReference>
<dbReference type="GO" id="GO:0005886">
    <property type="term" value="C:plasma membrane"/>
    <property type="evidence" value="ECO:0007669"/>
    <property type="project" value="UniProtKB-SubCell"/>
</dbReference>
<feature type="transmembrane region" description="Helical" evidence="9">
    <location>
        <begin position="247"/>
        <end position="266"/>
    </location>
</feature>
<evidence type="ECO:0000256" key="5">
    <source>
        <dbReference type="ARBA" id="ARBA00022692"/>
    </source>
</evidence>
<evidence type="ECO:0008006" key="12">
    <source>
        <dbReference type="Google" id="ProtNLM"/>
    </source>
</evidence>
<name>A0A2H0UGE6_9BACT</name>
<feature type="coiled-coil region" evidence="8">
    <location>
        <begin position="131"/>
        <end position="158"/>
    </location>
</feature>
<gene>
    <name evidence="10" type="ORF">COU15_00095</name>
</gene>
<comment type="caution">
    <text evidence="10">The sequence shown here is derived from an EMBL/GenBank/DDBJ whole genome shotgun (WGS) entry which is preliminary data.</text>
</comment>
<comment type="similarity">
    <text evidence="2">Belongs to the CorA metal ion transporter (MIT) (TC 1.A.35) family.</text>
</comment>
<keyword evidence="3" id="KW-0813">Transport</keyword>
<proteinExistence type="inferred from homology"/>
<evidence type="ECO:0000256" key="2">
    <source>
        <dbReference type="ARBA" id="ARBA00009765"/>
    </source>
</evidence>
<evidence type="ECO:0000313" key="11">
    <source>
        <dbReference type="Proteomes" id="UP000229315"/>
    </source>
</evidence>
<evidence type="ECO:0000256" key="8">
    <source>
        <dbReference type="SAM" id="Coils"/>
    </source>
</evidence>
<evidence type="ECO:0000313" key="10">
    <source>
        <dbReference type="EMBL" id="PIR85483.1"/>
    </source>
</evidence>
<evidence type="ECO:0000256" key="3">
    <source>
        <dbReference type="ARBA" id="ARBA00022448"/>
    </source>
</evidence>
<dbReference type="CDD" id="cd12822">
    <property type="entry name" value="TmCorA-like"/>
    <property type="match status" value="1"/>
</dbReference>
<dbReference type="InterPro" id="IPR045863">
    <property type="entry name" value="CorA_TM1_TM2"/>
</dbReference>
<evidence type="ECO:0000256" key="9">
    <source>
        <dbReference type="SAM" id="Phobius"/>
    </source>
</evidence>
<accession>A0A2H0UGE6</accession>
<sequence>MITRFELQGATWINLENPTSEEVQKISTEFSLSPVLANDLLSPTPKTRVDMYPDCAYAVLHFLSIRPTKDHQSRLEMDVVLGKNYMITVQYEPMGFIDELTRSFEAATILKKGTGKMHSGHLFFELSELLYRDLESQFDSLEDRIEEIESEIFAGKEKEMVTVISKARRGLLSHKRILASHKNTLDSMEHAGTSLFGEGVRNYFRSVAAIQDRAYARVLALADVLNELQDTNTSLLYTRQNEIMKNLTIMAFVTFPLSLIAGIFGMNTEFTPFVGYEFDFWIIVGGMIVLTLVFFAYFKVKKWF</sequence>
<keyword evidence="7 9" id="KW-0472">Membrane</keyword>
<comment type="subcellular location">
    <subcellularLocation>
        <location evidence="1">Cell membrane</location>
        <topology evidence="1">Multi-pass membrane protein</topology>
    </subcellularLocation>
</comment>
<dbReference type="PANTHER" id="PTHR46494:SF1">
    <property type="entry name" value="CORA FAMILY METAL ION TRANSPORTER (EUROFUNG)"/>
    <property type="match status" value="1"/>
</dbReference>
<dbReference type="Gene3D" id="3.30.460.20">
    <property type="entry name" value="CorA soluble domain-like"/>
    <property type="match status" value="1"/>
</dbReference>
<dbReference type="GO" id="GO:0015095">
    <property type="term" value="F:magnesium ion transmembrane transporter activity"/>
    <property type="evidence" value="ECO:0007669"/>
    <property type="project" value="TreeGrafter"/>
</dbReference>
<feature type="transmembrane region" description="Helical" evidence="9">
    <location>
        <begin position="278"/>
        <end position="298"/>
    </location>
</feature>
<dbReference type="SUPFAM" id="SSF144083">
    <property type="entry name" value="Magnesium transport protein CorA, transmembrane region"/>
    <property type="match status" value="1"/>
</dbReference>
<dbReference type="GO" id="GO:0015087">
    <property type="term" value="F:cobalt ion transmembrane transporter activity"/>
    <property type="evidence" value="ECO:0007669"/>
    <property type="project" value="TreeGrafter"/>
</dbReference>
<dbReference type="InterPro" id="IPR045861">
    <property type="entry name" value="CorA_cytoplasmic_dom"/>
</dbReference>
<dbReference type="EMBL" id="PFBH01000001">
    <property type="protein sequence ID" value="PIR85483.1"/>
    <property type="molecule type" value="Genomic_DNA"/>
</dbReference>
<protein>
    <recommendedName>
        <fullName evidence="12">Magnesium transport protein CorA</fullName>
    </recommendedName>
</protein>
<dbReference type="Gene3D" id="1.20.58.340">
    <property type="entry name" value="Magnesium transport protein CorA, transmembrane region"/>
    <property type="match status" value="2"/>
</dbReference>